<feature type="compositionally biased region" description="Pro residues" evidence="1">
    <location>
        <begin position="11"/>
        <end position="26"/>
    </location>
</feature>
<dbReference type="Proteomes" id="UP000593572">
    <property type="component" value="Unassembled WGS sequence"/>
</dbReference>
<evidence type="ECO:0000313" key="3">
    <source>
        <dbReference type="Proteomes" id="UP000593572"/>
    </source>
</evidence>
<accession>A0A7J8LP65</accession>
<sequence length="51" mass="5899">MAVHPQQSFPSPFPQPPNQSPQPPYLPYLQHSFPLKTTLFHGFFKQALYSQ</sequence>
<gene>
    <name evidence="2" type="ORF">Golob_013336</name>
</gene>
<dbReference type="EMBL" id="JABEZX010000004">
    <property type="protein sequence ID" value="MBA0554218.1"/>
    <property type="molecule type" value="Genomic_DNA"/>
</dbReference>
<evidence type="ECO:0000313" key="2">
    <source>
        <dbReference type="EMBL" id="MBA0554218.1"/>
    </source>
</evidence>
<reference evidence="2 3" key="1">
    <citation type="journal article" date="2019" name="Genome Biol. Evol.">
        <title>Insights into the evolution of the New World diploid cottons (Gossypium, subgenus Houzingenia) based on genome sequencing.</title>
        <authorList>
            <person name="Grover C.E."/>
            <person name="Arick M.A. 2nd"/>
            <person name="Thrash A."/>
            <person name="Conover J.L."/>
            <person name="Sanders W.S."/>
            <person name="Peterson D.G."/>
            <person name="Frelichowski J.E."/>
            <person name="Scheffler J.A."/>
            <person name="Scheffler B.E."/>
            <person name="Wendel J.F."/>
        </authorList>
    </citation>
    <scope>NUCLEOTIDE SEQUENCE [LARGE SCALE GENOMIC DNA]</scope>
    <source>
        <strain evidence="2">157</strain>
        <tissue evidence="2">Leaf</tissue>
    </source>
</reference>
<feature type="compositionally biased region" description="Low complexity" evidence="1">
    <location>
        <begin position="1"/>
        <end position="10"/>
    </location>
</feature>
<name>A0A7J8LP65_9ROSI</name>
<organism evidence="2 3">
    <name type="scientific">Gossypium lobatum</name>
    <dbReference type="NCBI Taxonomy" id="34289"/>
    <lineage>
        <taxon>Eukaryota</taxon>
        <taxon>Viridiplantae</taxon>
        <taxon>Streptophyta</taxon>
        <taxon>Embryophyta</taxon>
        <taxon>Tracheophyta</taxon>
        <taxon>Spermatophyta</taxon>
        <taxon>Magnoliopsida</taxon>
        <taxon>eudicotyledons</taxon>
        <taxon>Gunneridae</taxon>
        <taxon>Pentapetalae</taxon>
        <taxon>rosids</taxon>
        <taxon>malvids</taxon>
        <taxon>Malvales</taxon>
        <taxon>Malvaceae</taxon>
        <taxon>Malvoideae</taxon>
        <taxon>Gossypium</taxon>
    </lineage>
</organism>
<keyword evidence="3" id="KW-1185">Reference proteome</keyword>
<protein>
    <submittedName>
        <fullName evidence="2">Uncharacterized protein</fullName>
    </submittedName>
</protein>
<dbReference type="AlphaFoldDB" id="A0A7J8LP65"/>
<proteinExistence type="predicted"/>
<comment type="caution">
    <text evidence="2">The sequence shown here is derived from an EMBL/GenBank/DDBJ whole genome shotgun (WGS) entry which is preliminary data.</text>
</comment>
<feature type="region of interest" description="Disordered" evidence="1">
    <location>
        <begin position="1"/>
        <end position="26"/>
    </location>
</feature>
<evidence type="ECO:0000256" key="1">
    <source>
        <dbReference type="SAM" id="MobiDB-lite"/>
    </source>
</evidence>